<keyword evidence="2" id="KW-0732">Signal</keyword>
<dbReference type="InterPro" id="IPR002925">
    <property type="entry name" value="Dienelactn_hydro"/>
</dbReference>
<dbReference type="EMBL" id="CP041636">
    <property type="protein sequence ID" value="QDO97838.1"/>
    <property type="molecule type" value="Genomic_DNA"/>
</dbReference>
<accession>A0A516H236</accession>
<dbReference type="KEGG" id="fer:FNB15_11425"/>
<feature type="domain" description="Dienelactone hydrolase" evidence="3">
    <location>
        <begin position="117"/>
        <end position="295"/>
    </location>
</feature>
<dbReference type="Pfam" id="PF01738">
    <property type="entry name" value="DLH"/>
    <property type="match status" value="1"/>
</dbReference>
<dbReference type="SUPFAM" id="SSF53474">
    <property type="entry name" value="alpha/beta-Hydrolases"/>
    <property type="match status" value="1"/>
</dbReference>
<evidence type="ECO:0000313" key="5">
    <source>
        <dbReference type="Proteomes" id="UP000317496"/>
    </source>
</evidence>
<organism evidence="4 5">
    <name type="scientific">Ferrovibrio terrae</name>
    <dbReference type="NCBI Taxonomy" id="2594003"/>
    <lineage>
        <taxon>Bacteria</taxon>
        <taxon>Pseudomonadati</taxon>
        <taxon>Pseudomonadota</taxon>
        <taxon>Alphaproteobacteria</taxon>
        <taxon>Rhodospirillales</taxon>
        <taxon>Rhodospirillaceae</taxon>
        <taxon>Ferrovibrio</taxon>
    </lineage>
</organism>
<feature type="compositionally biased region" description="Low complexity" evidence="1">
    <location>
        <begin position="43"/>
        <end position="52"/>
    </location>
</feature>
<evidence type="ECO:0000259" key="3">
    <source>
        <dbReference type="Pfam" id="PF01738"/>
    </source>
</evidence>
<keyword evidence="5" id="KW-1185">Reference proteome</keyword>
<sequence>MAGGKATTLLNAGGSKTMAFRQICMISALALMMTSVAAVPAAQAQPRASQKATAQKTSALTPKPGAKPAAVTPRKQKSAEGARRAAEAENTNGFTIDGRKVRVDVVKADMDLLDSNGKSPAVLVLHGAHGLGDGSLFYPQAKALAEKGITAFVVHYFDGVPQARKAAANLHDERERVLSEAISYVQKQNYVDADKIGIFGLSLGGFHALSLGSRDERVQAVVNVVGAMPSEVQRKGVHRMPPTLVLHGDKDATVPVRRAYELASLLDDVGAEHEVKIYKGQGHTFRGDAKEDSITRTVEFFERHLGSDRGLLDKELEIDIALAPVVPDTESLPIRQLTLADEAMWSQAEQGELPPTN</sequence>
<feature type="compositionally biased region" description="Basic and acidic residues" evidence="1">
    <location>
        <begin position="77"/>
        <end position="87"/>
    </location>
</feature>
<gene>
    <name evidence="4" type="ORF">FNB15_11425</name>
</gene>
<dbReference type="PANTHER" id="PTHR22946">
    <property type="entry name" value="DIENELACTONE HYDROLASE DOMAIN-CONTAINING PROTEIN-RELATED"/>
    <property type="match status" value="1"/>
</dbReference>
<protein>
    <submittedName>
        <fullName evidence="4">Prolyl oligopeptidase family serine peptidase</fullName>
    </submittedName>
</protein>
<evidence type="ECO:0000313" key="4">
    <source>
        <dbReference type="EMBL" id="QDO97838.1"/>
    </source>
</evidence>
<evidence type="ECO:0000256" key="1">
    <source>
        <dbReference type="SAM" id="MobiDB-lite"/>
    </source>
</evidence>
<evidence type="ECO:0000256" key="2">
    <source>
        <dbReference type="SAM" id="SignalP"/>
    </source>
</evidence>
<dbReference type="Gene3D" id="3.40.50.1820">
    <property type="entry name" value="alpha/beta hydrolase"/>
    <property type="match status" value="1"/>
</dbReference>
<dbReference type="InterPro" id="IPR029058">
    <property type="entry name" value="AB_hydrolase_fold"/>
</dbReference>
<name>A0A516H236_9PROT</name>
<dbReference type="OrthoDB" id="1094230at2"/>
<dbReference type="Proteomes" id="UP000317496">
    <property type="component" value="Chromosome"/>
</dbReference>
<dbReference type="InterPro" id="IPR050261">
    <property type="entry name" value="FrsA_esterase"/>
</dbReference>
<dbReference type="GO" id="GO:0016787">
    <property type="term" value="F:hydrolase activity"/>
    <property type="evidence" value="ECO:0007669"/>
    <property type="project" value="InterPro"/>
</dbReference>
<reference evidence="4 5" key="1">
    <citation type="submission" date="2019-07" db="EMBL/GenBank/DDBJ databases">
        <title>Genome sequencing for Ferrovibrio sp. K5.</title>
        <authorList>
            <person name="Park S.-J."/>
        </authorList>
    </citation>
    <scope>NUCLEOTIDE SEQUENCE [LARGE SCALE GENOMIC DNA]</scope>
    <source>
        <strain evidence="4 5">K5</strain>
    </source>
</reference>
<dbReference type="AlphaFoldDB" id="A0A516H236"/>
<proteinExistence type="predicted"/>
<feature type="signal peptide" evidence="2">
    <location>
        <begin position="1"/>
        <end position="37"/>
    </location>
</feature>
<feature type="chain" id="PRO_5022213523" evidence="2">
    <location>
        <begin position="38"/>
        <end position="357"/>
    </location>
</feature>
<feature type="region of interest" description="Disordered" evidence="1">
    <location>
        <begin position="43"/>
        <end position="91"/>
    </location>
</feature>